<sequence length="400" mass="42897">MDSSTSTVPLLILFFSAVVAGGGVTFGINYGQIGSDLPEPSAVVHLVKSIGGTRLKLYDADPRVLKAFANTGVEFIVSLGNEYLLEMKDPAKAQAWVQTKVQCHLPATRITTIAVGNEVLTANDSALSAALLPAMESIHAALVSLNLDKQVAVTTAHNMGILGGSSPPSAGVFRKDLEQKLSCILDFHCKVGSPFLINAYPFFAYKDKPQQIPLDFVLFDGSAGVVDSGTGLHYENMLVAQMDAAYSAMEKLGYKNVCLQISETGWPSKGDPDEAGASIENARKYNGNLLRLIAEKKGTPLRPNANLNVYVFALFNENQKPGPASERNFGLFKPDGTPVYDLGFNFSGLGTPTVQQSPTPPRAEPPPAYLSIIADPAERLVAYYGWVLSVAMVVVAFFYV</sequence>
<evidence type="ECO:0000256" key="1">
    <source>
        <dbReference type="ARBA" id="ARBA00000382"/>
    </source>
</evidence>
<proteinExistence type="inferred from homology"/>
<dbReference type="InterPro" id="IPR044965">
    <property type="entry name" value="Glyco_hydro_17_plant"/>
</dbReference>
<accession>S8EDC7</accession>
<dbReference type="EC" id="3.2.1.39" evidence="3"/>
<dbReference type="FunFam" id="3.20.20.80:FF:000005">
    <property type="entry name" value="Glucan endo-1,3-beta-glucosidase 14"/>
    <property type="match status" value="1"/>
</dbReference>
<keyword evidence="5" id="KW-0378">Hydrolase</keyword>
<keyword evidence="10" id="KW-1185">Reference proteome</keyword>
<evidence type="ECO:0000256" key="4">
    <source>
        <dbReference type="ARBA" id="ARBA00022729"/>
    </source>
</evidence>
<dbReference type="Gene3D" id="3.20.20.80">
    <property type="entry name" value="Glycosidases"/>
    <property type="match status" value="1"/>
</dbReference>
<dbReference type="GO" id="GO:0042973">
    <property type="term" value="F:glucan endo-1,3-beta-D-glucosidase activity"/>
    <property type="evidence" value="ECO:0007669"/>
    <property type="project" value="UniProtKB-EC"/>
</dbReference>
<keyword evidence="8" id="KW-0472">Membrane</keyword>
<reference evidence="9 10" key="1">
    <citation type="journal article" date="2013" name="BMC Genomics">
        <title>The miniature genome of a carnivorous plant Genlisea aurea contains a low number of genes and short non-coding sequences.</title>
        <authorList>
            <person name="Leushkin E.V."/>
            <person name="Sutormin R.A."/>
            <person name="Nabieva E.R."/>
            <person name="Penin A.A."/>
            <person name="Kondrashov A.S."/>
            <person name="Logacheva M.D."/>
        </authorList>
    </citation>
    <scope>NUCLEOTIDE SEQUENCE [LARGE SCALE GENOMIC DNA]</scope>
</reference>
<dbReference type="EMBL" id="AUSU01001649">
    <property type="protein sequence ID" value="EPS70542.1"/>
    <property type="molecule type" value="Genomic_DNA"/>
</dbReference>
<keyword evidence="6" id="KW-0326">Glycosidase</keyword>
<evidence type="ECO:0000256" key="7">
    <source>
        <dbReference type="RuleBase" id="RU004335"/>
    </source>
</evidence>
<evidence type="ECO:0000256" key="3">
    <source>
        <dbReference type="ARBA" id="ARBA00012780"/>
    </source>
</evidence>
<name>S8EDC7_9LAMI</name>
<dbReference type="GO" id="GO:0005975">
    <property type="term" value="P:carbohydrate metabolic process"/>
    <property type="evidence" value="ECO:0007669"/>
    <property type="project" value="InterPro"/>
</dbReference>
<dbReference type="OrthoDB" id="77201at2759"/>
<evidence type="ECO:0000256" key="8">
    <source>
        <dbReference type="SAM" id="Phobius"/>
    </source>
</evidence>
<dbReference type="Proteomes" id="UP000015453">
    <property type="component" value="Unassembled WGS sequence"/>
</dbReference>
<evidence type="ECO:0000256" key="6">
    <source>
        <dbReference type="ARBA" id="ARBA00023295"/>
    </source>
</evidence>
<dbReference type="InterPro" id="IPR017853">
    <property type="entry name" value="GH"/>
</dbReference>
<evidence type="ECO:0000256" key="5">
    <source>
        <dbReference type="ARBA" id="ARBA00022801"/>
    </source>
</evidence>
<dbReference type="AlphaFoldDB" id="S8EDC7"/>
<evidence type="ECO:0000313" key="9">
    <source>
        <dbReference type="EMBL" id="EPS70542.1"/>
    </source>
</evidence>
<protein>
    <recommendedName>
        <fullName evidence="3">glucan endo-1,3-beta-D-glucosidase</fullName>
        <ecNumber evidence="3">3.2.1.39</ecNumber>
    </recommendedName>
</protein>
<keyword evidence="8" id="KW-1133">Transmembrane helix</keyword>
<evidence type="ECO:0000313" key="10">
    <source>
        <dbReference type="Proteomes" id="UP000015453"/>
    </source>
</evidence>
<feature type="transmembrane region" description="Helical" evidence="8">
    <location>
        <begin position="381"/>
        <end position="399"/>
    </location>
</feature>
<comment type="caution">
    <text evidence="9">The sequence shown here is derived from an EMBL/GenBank/DDBJ whole genome shotgun (WGS) entry which is preliminary data.</text>
</comment>
<keyword evidence="4" id="KW-0732">Signal</keyword>
<comment type="similarity">
    <text evidence="2 7">Belongs to the glycosyl hydrolase 17 family.</text>
</comment>
<comment type="catalytic activity">
    <reaction evidence="1">
        <text>Hydrolysis of (1-&gt;3)-beta-D-glucosidic linkages in (1-&gt;3)-beta-D-glucans.</text>
        <dbReference type="EC" id="3.2.1.39"/>
    </reaction>
</comment>
<dbReference type="InterPro" id="IPR000490">
    <property type="entry name" value="Glyco_hydro_17"/>
</dbReference>
<dbReference type="PANTHER" id="PTHR32227">
    <property type="entry name" value="GLUCAN ENDO-1,3-BETA-GLUCOSIDASE BG1-RELATED-RELATED"/>
    <property type="match status" value="1"/>
</dbReference>
<keyword evidence="8" id="KW-0812">Transmembrane</keyword>
<gene>
    <name evidence="9" type="ORF">M569_04218</name>
</gene>
<dbReference type="Pfam" id="PF00332">
    <property type="entry name" value="Glyco_hydro_17"/>
    <property type="match status" value="1"/>
</dbReference>
<dbReference type="SUPFAM" id="SSF51445">
    <property type="entry name" value="(Trans)glycosidases"/>
    <property type="match status" value="1"/>
</dbReference>
<organism evidence="9 10">
    <name type="scientific">Genlisea aurea</name>
    <dbReference type="NCBI Taxonomy" id="192259"/>
    <lineage>
        <taxon>Eukaryota</taxon>
        <taxon>Viridiplantae</taxon>
        <taxon>Streptophyta</taxon>
        <taxon>Embryophyta</taxon>
        <taxon>Tracheophyta</taxon>
        <taxon>Spermatophyta</taxon>
        <taxon>Magnoliopsida</taxon>
        <taxon>eudicotyledons</taxon>
        <taxon>Gunneridae</taxon>
        <taxon>Pentapetalae</taxon>
        <taxon>asterids</taxon>
        <taxon>lamiids</taxon>
        <taxon>Lamiales</taxon>
        <taxon>Lentibulariaceae</taxon>
        <taxon>Genlisea</taxon>
    </lineage>
</organism>
<evidence type="ECO:0000256" key="2">
    <source>
        <dbReference type="ARBA" id="ARBA00008773"/>
    </source>
</evidence>